<gene>
    <name evidence="4" type="ORF">UPYG_G00073950</name>
</gene>
<name>A0ABD0XCB1_UMBPY</name>
<evidence type="ECO:0000313" key="4">
    <source>
        <dbReference type="EMBL" id="KAL1006571.1"/>
    </source>
</evidence>
<accession>A0ABD0XCB1</accession>
<organism evidence="4 5">
    <name type="scientific">Umbra pygmaea</name>
    <name type="common">Eastern mudminnow</name>
    <dbReference type="NCBI Taxonomy" id="75934"/>
    <lineage>
        <taxon>Eukaryota</taxon>
        <taxon>Metazoa</taxon>
        <taxon>Chordata</taxon>
        <taxon>Craniata</taxon>
        <taxon>Vertebrata</taxon>
        <taxon>Euteleostomi</taxon>
        <taxon>Actinopterygii</taxon>
        <taxon>Neopterygii</taxon>
        <taxon>Teleostei</taxon>
        <taxon>Protacanthopterygii</taxon>
        <taxon>Esociformes</taxon>
        <taxon>Umbridae</taxon>
        <taxon>Umbra</taxon>
    </lineage>
</organism>
<keyword evidence="1" id="KW-0202">Cytokine</keyword>
<dbReference type="Proteomes" id="UP001557470">
    <property type="component" value="Unassembled WGS sequence"/>
</dbReference>
<protein>
    <recommendedName>
        <fullName evidence="3">Chemokine interleukin-8-like domain-containing protein</fullName>
    </recommendedName>
</protein>
<dbReference type="EMBL" id="JAGEUA010000002">
    <property type="protein sequence ID" value="KAL1006571.1"/>
    <property type="molecule type" value="Genomic_DNA"/>
</dbReference>
<dbReference type="AlphaFoldDB" id="A0ABD0XCB1"/>
<comment type="caution">
    <text evidence="4">The sequence shown here is derived from an EMBL/GenBank/DDBJ whole genome shotgun (WGS) entry which is preliminary data.</text>
</comment>
<dbReference type="Gene3D" id="2.40.50.40">
    <property type="match status" value="1"/>
</dbReference>
<feature type="signal peptide" evidence="2">
    <location>
        <begin position="1"/>
        <end position="26"/>
    </location>
</feature>
<dbReference type="SUPFAM" id="SSF54117">
    <property type="entry name" value="Interleukin 8-like chemokines"/>
    <property type="match status" value="1"/>
</dbReference>
<evidence type="ECO:0000259" key="3">
    <source>
        <dbReference type="Pfam" id="PF00048"/>
    </source>
</evidence>
<evidence type="ECO:0000313" key="5">
    <source>
        <dbReference type="Proteomes" id="UP001557470"/>
    </source>
</evidence>
<evidence type="ECO:0000256" key="2">
    <source>
        <dbReference type="SAM" id="SignalP"/>
    </source>
</evidence>
<feature type="domain" description="Chemokine interleukin-8-like" evidence="3">
    <location>
        <begin position="37"/>
        <end position="92"/>
    </location>
</feature>
<dbReference type="InterPro" id="IPR001811">
    <property type="entry name" value="Chemokine_IL8-like_dom"/>
</dbReference>
<dbReference type="InterPro" id="IPR036048">
    <property type="entry name" value="Interleukin_8-like_sf"/>
</dbReference>
<keyword evidence="5" id="KW-1185">Reference proteome</keyword>
<proteinExistence type="predicted"/>
<feature type="chain" id="PRO_5044831637" description="Chemokine interleukin-8-like domain-containing protein" evidence="2">
    <location>
        <begin position="27"/>
        <end position="98"/>
    </location>
</feature>
<dbReference type="GO" id="GO:0005125">
    <property type="term" value="F:cytokine activity"/>
    <property type="evidence" value="ECO:0007669"/>
    <property type="project" value="UniProtKB-KW"/>
</dbReference>
<evidence type="ECO:0000256" key="1">
    <source>
        <dbReference type="ARBA" id="ARBA00022514"/>
    </source>
</evidence>
<reference evidence="4 5" key="1">
    <citation type="submission" date="2024-06" db="EMBL/GenBank/DDBJ databases">
        <authorList>
            <person name="Pan Q."/>
            <person name="Wen M."/>
            <person name="Jouanno E."/>
            <person name="Zahm M."/>
            <person name="Klopp C."/>
            <person name="Cabau C."/>
            <person name="Louis A."/>
            <person name="Berthelot C."/>
            <person name="Parey E."/>
            <person name="Roest Crollius H."/>
            <person name="Montfort J."/>
            <person name="Robinson-Rechavi M."/>
            <person name="Bouchez O."/>
            <person name="Lampietro C."/>
            <person name="Lopez Roques C."/>
            <person name="Donnadieu C."/>
            <person name="Postlethwait J."/>
            <person name="Bobe J."/>
            <person name="Verreycken H."/>
            <person name="Guiguen Y."/>
        </authorList>
    </citation>
    <scope>NUCLEOTIDE SEQUENCE [LARGE SCALE GENOMIC DNA]</scope>
    <source>
        <strain evidence="4">Up_M1</strain>
        <tissue evidence="4">Testis</tissue>
    </source>
</reference>
<dbReference type="GO" id="GO:0005615">
    <property type="term" value="C:extracellular space"/>
    <property type="evidence" value="ECO:0007669"/>
    <property type="project" value="UniProtKB-KW"/>
</dbReference>
<keyword evidence="2" id="KW-0732">Signal</keyword>
<sequence length="98" mass="11084">MPVFQSRRLTPALLFTMCVVLASVSANLRRPTKVTTTCCTNVSSTYFTFPLKGFRIQHSMPPCVDAILFYRVRGGRVCTNPKAIWAKEKMQGLKEIKK</sequence>
<dbReference type="Pfam" id="PF00048">
    <property type="entry name" value="IL8"/>
    <property type="match status" value="1"/>
</dbReference>